<reference evidence="2 3" key="1">
    <citation type="submission" date="2024-08" db="EMBL/GenBank/DDBJ databases">
        <authorList>
            <person name="Cucini C."/>
            <person name="Frati F."/>
        </authorList>
    </citation>
    <scope>NUCLEOTIDE SEQUENCE [LARGE SCALE GENOMIC DNA]</scope>
</reference>
<proteinExistence type="predicted"/>
<gene>
    <name evidence="2" type="ORF">ODALV1_LOCUS4762</name>
</gene>
<evidence type="ECO:0000256" key="1">
    <source>
        <dbReference type="SAM" id="Phobius"/>
    </source>
</evidence>
<keyword evidence="1" id="KW-1133">Transmembrane helix</keyword>
<evidence type="ECO:0000313" key="3">
    <source>
        <dbReference type="Proteomes" id="UP001642540"/>
    </source>
</evidence>
<protein>
    <submittedName>
        <fullName evidence="2">Uncharacterized protein</fullName>
    </submittedName>
</protein>
<dbReference type="Proteomes" id="UP001642540">
    <property type="component" value="Unassembled WGS sequence"/>
</dbReference>
<feature type="transmembrane region" description="Helical" evidence="1">
    <location>
        <begin position="180"/>
        <end position="202"/>
    </location>
</feature>
<comment type="caution">
    <text evidence="2">The sequence shown here is derived from an EMBL/GenBank/DDBJ whole genome shotgun (WGS) entry which is preliminary data.</text>
</comment>
<evidence type="ECO:0000313" key="2">
    <source>
        <dbReference type="EMBL" id="CAL8080869.1"/>
    </source>
</evidence>
<keyword evidence="3" id="KW-1185">Reference proteome</keyword>
<feature type="transmembrane region" description="Helical" evidence="1">
    <location>
        <begin position="54"/>
        <end position="77"/>
    </location>
</feature>
<name>A0ABP1PWY0_9HEXA</name>
<dbReference type="EMBL" id="CAXLJM020000014">
    <property type="protein sequence ID" value="CAL8080869.1"/>
    <property type="molecule type" value="Genomic_DNA"/>
</dbReference>
<keyword evidence="1" id="KW-0812">Transmembrane</keyword>
<organism evidence="2 3">
    <name type="scientific">Orchesella dallaii</name>
    <dbReference type="NCBI Taxonomy" id="48710"/>
    <lineage>
        <taxon>Eukaryota</taxon>
        <taxon>Metazoa</taxon>
        <taxon>Ecdysozoa</taxon>
        <taxon>Arthropoda</taxon>
        <taxon>Hexapoda</taxon>
        <taxon>Collembola</taxon>
        <taxon>Entomobryomorpha</taxon>
        <taxon>Entomobryoidea</taxon>
        <taxon>Orchesellidae</taxon>
        <taxon>Orchesellinae</taxon>
        <taxon>Orchesella</taxon>
    </lineage>
</organism>
<accession>A0ABP1PWY0</accession>
<keyword evidence="1" id="KW-0472">Membrane</keyword>
<sequence length="406" mass="44766">MGAQQSKVKVAAPTKAQCFPWFSDEADLLAVVKKIHECHSQAIQASSWVGAALLPTWCVPGGLVFSAATVLFTFILYQLSGTASEPTCSTKDNPSCSIKTLEDALIDAKVSAAIARKSVCELQAKICVIQNRYERLLSKISVEDRRLEVVPAIQTCEEVLQLFHDSTHVFRLHPLISSPFLITFSGIFVSVAELSMILIPSYKAPLLREMLLLGETLSLYKHACIQARMDSIKFKNLKPDSMIDAVSGNNCLRFQMEDASVPIANEGKLLNIEVCERESNNNEKGQCSGSDTGLSDNSIKEICDVNADPEQEKADKIYESANEAIEAYRKILEVKYSVFFDSASKTVSKFSAFENSCKGRNNNGDDSDDATAVQNYECRAKCTFQDMQKNEDANGTSSDDEIYHSL</sequence>